<dbReference type="EMBL" id="LAZR01047028">
    <property type="protein sequence ID" value="KKK95172.1"/>
    <property type="molecule type" value="Genomic_DNA"/>
</dbReference>
<name>A0A0F8ZMW6_9ZZZZ</name>
<reference evidence="1" key="1">
    <citation type="journal article" date="2015" name="Nature">
        <title>Complex archaea that bridge the gap between prokaryotes and eukaryotes.</title>
        <authorList>
            <person name="Spang A."/>
            <person name="Saw J.H."/>
            <person name="Jorgensen S.L."/>
            <person name="Zaremba-Niedzwiedzka K."/>
            <person name="Martijn J."/>
            <person name="Lind A.E."/>
            <person name="van Eijk R."/>
            <person name="Schleper C."/>
            <person name="Guy L."/>
            <person name="Ettema T.J."/>
        </authorList>
    </citation>
    <scope>NUCLEOTIDE SEQUENCE</scope>
</reference>
<proteinExistence type="predicted"/>
<evidence type="ECO:0008006" key="2">
    <source>
        <dbReference type="Google" id="ProtNLM"/>
    </source>
</evidence>
<protein>
    <recommendedName>
        <fullName evidence="2">Lipoprotein</fullName>
    </recommendedName>
</protein>
<organism evidence="1">
    <name type="scientific">marine sediment metagenome</name>
    <dbReference type="NCBI Taxonomy" id="412755"/>
    <lineage>
        <taxon>unclassified sequences</taxon>
        <taxon>metagenomes</taxon>
        <taxon>ecological metagenomes</taxon>
    </lineage>
</organism>
<gene>
    <name evidence="1" type="ORF">LCGC14_2675500</name>
</gene>
<accession>A0A0F8ZMW6</accession>
<evidence type="ECO:0000313" key="1">
    <source>
        <dbReference type="EMBL" id="KKK95172.1"/>
    </source>
</evidence>
<comment type="caution">
    <text evidence="1">The sequence shown here is derived from an EMBL/GenBank/DDBJ whole genome shotgun (WGS) entry which is preliminary data.</text>
</comment>
<dbReference type="AlphaFoldDB" id="A0A0F8ZMW6"/>
<sequence>MRTKLILTIIIILALTLFVAGCLNNDADKANQLISTANKAINKYISLENDKIGPLREKIDSTENTKKGAKKCLGLIDEVLGHIRQQSGQLNEAKKNITEISELSELSVNQDFKTYAGMTGKALDADLKSLDISIKLYKKLQNLYDDISTNELDENTYTELGKEIDVLSDQAESMTEKQAELHSKKDAFYKSKIAK</sequence>
<dbReference type="PROSITE" id="PS51257">
    <property type="entry name" value="PROKAR_LIPOPROTEIN"/>
    <property type="match status" value="1"/>
</dbReference>